<evidence type="ECO:0000313" key="2">
    <source>
        <dbReference type="Proteomes" id="UP000230750"/>
    </source>
</evidence>
<dbReference type="OrthoDB" id="5874307at2759"/>
<name>A0A2G8KGE5_STIJA</name>
<accession>A0A2G8KGE5</accession>
<dbReference type="Proteomes" id="UP000230750">
    <property type="component" value="Unassembled WGS sequence"/>
</dbReference>
<gene>
    <name evidence="1" type="ORF">BSL78_16060</name>
</gene>
<reference evidence="1 2" key="1">
    <citation type="journal article" date="2017" name="PLoS Biol.">
        <title>The sea cucumber genome provides insights into morphological evolution and visceral regeneration.</title>
        <authorList>
            <person name="Zhang X."/>
            <person name="Sun L."/>
            <person name="Yuan J."/>
            <person name="Sun Y."/>
            <person name="Gao Y."/>
            <person name="Zhang L."/>
            <person name="Li S."/>
            <person name="Dai H."/>
            <person name="Hamel J.F."/>
            <person name="Liu C."/>
            <person name="Yu Y."/>
            <person name="Liu S."/>
            <person name="Lin W."/>
            <person name="Guo K."/>
            <person name="Jin S."/>
            <person name="Xu P."/>
            <person name="Storey K.B."/>
            <person name="Huan P."/>
            <person name="Zhang T."/>
            <person name="Zhou Y."/>
            <person name="Zhang J."/>
            <person name="Lin C."/>
            <person name="Li X."/>
            <person name="Xing L."/>
            <person name="Huo D."/>
            <person name="Sun M."/>
            <person name="Wang L."/>
            <person name="Mercier A."/>
            <person name="Li F."/>
            <person name="Yang H."/>
            <person name="Xiang J."/>
        </authorList>
    </citation>
    <scope>NUCLEOTIDE SEQUENCE [LARGE SCALE GENOMIC DNA]</scope>
    <source>
        <strain evidence="1">Shaxun</strain>
        <tissue evidence="1">Muscle</tissue>
    </source>
</reference>
<dbReference type="EMBL" id="MRZV01000604">
    <property type="protein sequence ID" value="PIK47068.1"/>
    <property type="molecule type" value="Genomic_DNA"/>
</dbReference>
<dbReference type="AlphaFoldDB" id="A0A2G8KGE5"/>
<comment type="caution">
    <text evidence="1">The sequence shown here is derived from an EMBL/GenBank/DDBJ whole genome shotgun (WGS) entry which is preliminary data.</text>
</comment>
<protein>
    <submittedName>
        <fullName evidence="1">Uncharacterized protein</fullName>
    </submittedName>
</protein>
<proteinExistence type="predicted"/>
<organism evidence="1 2">
    <name type="scientific">Stichopus japonicus</name>
    <name type="common">Sea cucumber</name>
    <dbReference type="NCBI Taxonomy" id="307972"/>
    <lineage>
        <taxon>Eukaryota</taxon>
        <taxon>Metazoa</taxon>
        <taxon>Echinodermata</taxon>
        <taxon>Eleutherozoa</taxon>
        <taxon>Echinozoa</taxon>
        <taxon>Holothuroidea</taxon>
        <taxon>Aspidochirotacea</taxon>
        <taxon>Aspidochirotida</taxon>
        <taxon>Stichopodidae</taxon>
        <taxon>Apostichopus</taxon>
    </lineage>
</organism>
<dbReference type="CDD" id="cd19941">
    <property type="entry name" value="TIL"/>
    <property type="match status" value="1"/>
</dbReference>
<evidence type="ECO:0000313" key="1">
    <source>
        <dbReference type="EMBL" id="PIK47068.1"/>
    </source>
</evidence>
<sequence length="225" mass="24786">MGNYSLTSLGVVEGTTDLNITWCSSNKDNFDNTCERTCENPNNCVIPDPADPERCLCPENHMILGDSCIPQEQCGCYVQGDGVVLSESETYINSDCSLRITCNRNVLTSERSVVVHTQHARSGIMSIDVTVTNGLKAMVLHVPVVDREIVLIYTQQIEEMTENTPFILLEAPDLKFIVKCLMGGGQFCNDVRVDQSTFIETGMSTKTGFGNPQETLGLVTIKYTN</sequence>
<keyword evidence="2" id="KW-1185">Reference proteome</keyword>